<feature type="transmembrane region" description="Helical" evidence="14">
    <location>
        <begin position="1109"/>
        <end position="1129"/>
    </location>
</feature>
<dbReference type="GO" id="GO:0015171">
    <property type="term" value="F:amino acid transmembrane transporter activity"/>
    <property type="evidence" value="ECO:0007669"/>
    <property type="project" value="TreeGrafter"/>
</dbReference>
<dbReference type="SUPFAM" id="SSF53383">
    <property type="entry name" value="PLP-dependent transferases"/>
    <property type="match status" value="1"/>
</dbReference>
<comment type="cofactor">
    <cofactor evidence="1">
        <name>pyridoxal 5'-phosphate</name>
        <dbReference type="ChEBI" id="CHEBI:597326"/>
    </cofactor>
</comment>
<gene>
    <name evidence="16" type="ORF">yc1106_09406</name>
</gene>
<evidence type="ECO:0000256" key="5">
    <source>
        <dbReference type="ARBA" id="ARBA00022448"/>
    </source>
</evidence>
<dbReference type="Gene3D" id="3.90.1150.10">
    <property type="entry name" value="Aspartate Aminotransferase, domain 1"/>
    <property type="match status" value="1"/>
</dbReference>
<evidence type="ECO:0000256" key="8">
    <source>
        <dbReference type="ARBA" id="ARBA00022692"/>
    </source>
</evidence>
<dbReference type="InterPro" id="IPR050524">
    <property type="entry name" value="APC_YAT"/>
</dbReference>
<dbReference type="PANTHER" id="PTHR43341:SF9">
    <property type="entry name" value="DICARBOXYLIC AMINO ACID PERMEASE"/>
    <property type="match status" value="1"/>
</dbReference>
<evidence type="ECO:0000256" key="1">
    <source>
        <dbReference type="ARBA" id="ARBA00001933"/>
    </source>
</evidence>
<feature type="transmembrane region" description="Helical" evidence="14">
    <location>
        <begin position="1082"/>
        <end position="1103"/>
    </location>
</feature>
<evidence type="ECO:0000256" key="13">
    <source>
        <dbReference type="SAM" id="MobiDB-lite"/>
    </source>
</evidence>
<keyword evidence="11 14" id="KW-0472">Membrane</keyword>
<dbReference type="Gene3D" id="3.40.640.10">
    <property type="entry name" value="Type I PLP-dependent aspartate aminotransferase-like (Major domain)"/>
    <property type="match status" value="1"/>
</dbReference>
<feature type="transmembrane region" description="Helical" evidence="14">
    <location>
        <begin position="1427"/>
        <end position="1450"/>
    </location>
</feature>
<feature type="transmembrane region" description="Helical" evidence="14">
    <location>
        <begin position="1470"/>
        <end position="1488"/>
    </location>
</feature>
<dbReference type="VEuPathDB" id="FungiDB:yc1106_09406"/>
<dbReference type="GO" id="GO:0006351">
    <property type="term" value="P:DNA-templated transcription"/>
    <property type="evidence" value="ECO:0007669"/>
    <property type="project" value="InterPro"/>
</dbReference>
<keyword evidence="17" id="KW-1185">Reference proteome</keyword>
<proteinExistence type="inferred from homology"/>
<evidence type="ECO:0000259" key="15">
    <source>
        <dbReference type="SMART" id="SM00906"/>
    </source>
</evidence>
<evidence type="ECO:0000256" key="11">
    <source>
        <dbReference type="ARBA" id="ARBA00023136"/>
    </source>
</evidence>
<feature type="transmembrane region" description="Helical" evidence="14">
    <location>
        <begin position="1189"/>
        <end position="1213"/>
    </location>
</feature>
<evidence type="ECO:0000256" key="10">
    <source>
        <dbReference type="ARBA" id="ARBA00022989"/>
    </source>
</evidence>
<feature type="transmembrane region" description="Helical" evidence="14">
    <location>
        <begin position="1394"/>
        <end position="1415"/>
    </location>
</feature>
<evidence type="ECO:0000256" key="2">
    <source>
        <dbReference type="ARBA" id="ARBA00004141"/>
    </source>
</evidence>
<keyword evidence="9" id="KW-0663">Pyridoxal phosphate</keyword>
<dbReference type="InterPro" id="IPR000796">
    <property type="entry name" value="Asp_trans"/>
</dbReference>
<dbReference type="EMBL" id="CP089280">
    <property type="protein sequence ID" value="USP82132.1"/>
    <property type="molecule type" value="Genomic_DNA"/>
</dbReference>
<feature type="region of interest" description="Disordered" evidence="13">
    <location>
        <begin position="358"/>
        <end position="387"/>
    </location>
</feature>
<keyword evidence="5" id="KW-0813">Transport</keyword>
<keyword evidence="12" id="KW-0539">Nucleus</keyword>
<evidence type="ECO:0000256" key="9">
    <source>
        <dbReference type="ARBA" id="ARBA00022898"/>
    </source>
</evidence>
<dbReference type="GO" id="GO:0008270">
    <property type="term" value="F:zinc ion binding"/>
    <property type="evidence" value="ECO:0007669"/>
    <property type="project" value="InterPro"/>
</dbReference>
<dbReference type="GO" id="GO:0016020">
    <property type="term" value="C:membrane"/>
    <property type="evidence" value="ECO:0007669"/>
    <property type="project" value="UniProtKB-SubCell"/>
</dbReference>
<dbReference type="InterPro" id="IPR007219">
    <property type="entry name" value="XnlR_reg_dom"/>
</dbReference>
<comment type="subcellular location">
    <subcellularLocation>
        <location evidence="2">Membrane</location>
        <topology evidence="2">Multi-pass membrane protein</topology>
    </subcellularLocation>
</comment>
<dbReference type="InterPro" id="IPR015422">
    <property type="entry name" value="PyrdxlP-dep_Trfase_small"/>
</dbReference>
<feature type="transmembrane region" description="Helical" evidence="14">
    <location>
        <begin position="1225"/>
        <end position="1245"/>
    </location>
</feature>
<evidence type="ECO:0000313" key="17">
    <source>
        <dbReference type="Proteomes" id="UP001056012"/>
    </source>
</evidence>
<organism evidence="16 17">
    <name type="scientific">Curvularia clavata</name>
    <dbReference type="NCBI Taxonomy" id="95742"/>
    <lineage>
        <taxon>Eukaryota</taxon>
        <taxon>Fungi</taxon>
        <taxon>Dikarya</taxon>
        <taxon>Ascomycota</taxon>
        <taxon>Pezizomycotina</taxon>
        <taxon>Dothideomycetes</taxon>
        <taxon>Pleosporomycetidae</taxon>
        <taxon>Pleosporales</taxon>
        <taxon>Pleosporineae</taxon>
        <taxon>Pleosporaceae</taxon>
        <taxon>Curvularia</taxon>
    </lineage>
</organism>
<keyword evidence="7" id="KW-0808">Transferase</keyword>
<dbReference type="InterPro" id="IPR004839">
    <property type="entry name" value="Aminotransferase_I/II_large"/>
</dbReference>
<dbReference type="GO" id="GO:0003677">
    <property type="term" value="F:DNA binding"/>
    <property type="evidence" value="ECO:0007669"/>
    <property type="project" value="InterPro"/>
</dbReference>
<keyword evidence="6" id="KW-0032">Aminotransferase</keyword>
<dbReference type="OrthoDB" id="3266505at2759"/>
<feature type="transmembrane region" description="Helical" evidence="14">
    <location>
        <begin position="1352"/>
        <end position="1373"/>
    </location>
</feature>
<dbReference type="InterPro" id="IPR015421">
    <property type="entry name" value="PyrdxlP-dep_Trfase_major"/>
</dbReference>
<evidence type="ECO:0000256" key="12">
    <source>
        <dbReference type="ARBA" id="ARBA00023242"/>
    </source>
</evidence>
<keyword evidence="8 14" id="KW-0812">Transmembrane</keyword>
<comment type="subunit">
    <text evidence="4">Homodimer.</text>
</comment>
<reference evidence="16" key="1">
    <citation type="submission" date="2021-12" db="EMBL/GenBank/DDBJ databases">
        <title>Curvularia clavata genome.</title>
        <authorList>
            <person name="Cao Y."/>
        </authorList>
    </citation>
    <scope>NUCLEOTIDE SEQUENCE</scope>
    <source>
        <strain evidence="16">Yc1106</strain>
    </source>
</reference>
<evidence type="ECO:0000256" key="6">
    <source>
        <dbReference type="ARBA" id="ARBA00022576"/>
    </source>
</evidence>
<evidence type="ECO:0000256" key="4">
    <source>
        <dbReference type="ARBA" id="ARBA00011738"/>
    </source>
</evidence>
<comment type="similarity">
    <text evidence="3">Belongs to the class-I pyridoxal-phosphate-dependent aminotransferase family.</text>
</comment>
<dbReference type="PANTHER" id="PTHR43341">
    <property type="entry name" value="AMINO ACID PERMEASE"/>
    <property type="match status" value="1"/>
</dbReference>
<dbReference type="PRINTS" id="PR00799">
    <property type="entry name" value="TRANSAMINASE"/>
</dbReference>
<feature type="transmembrane region" description="Helical" evidence="14">
    <location>
        <begin position="1318"/>
        <end position="1340"/>
    </location>
</feature>
<dbReference type="GO" id="GO:0008483">
    <property type="term" value="F:transaminase activity"/>
    <property type="evidence" value="ECO:0007669"/>
    <property type="project" value="UniProtKB-KW"/>
</dbReference>
<dbReference type="CDD" id="cd00609">
    <property type="entry name" value="AAT_like"/>
    <property type="match status" value="1"/>
</dbReference>
<evidence type="ECO:0000313" key="16">
    <source>
        <dbReference type="EMBL" id="USP82132.1"/>
    </source>
</evidence>
<evidence type="ECO:0000256" key="7">
    <source>
        <dbReference type="ARBA" id="ARBA00022679"/>
    </source>
</evidence>
<feature type="domain" description="Xylanolytic transcriptional activator regulatory" evidence="15">
    <location>
        <begin position="622"/>
        <end position="695"/>
    </location>
</feature>
<dbReference type="GO" id="GO:0006520">
    <property type="term" value="P:amino acid metabolic process"/>
    <property type="evidence" value="ECO:0007669"/>
    <property type="project" value="InterPro"/>
</dbReference>
<sequence length="1556" mass="170581">MLEKVKRGPPDPMFDLKARADADTNPHKIDLGVGIYRSEAGSYQELGVVKRAKETLHGLQLGHDYAPTIGDAEFLRLSAEILFGERSTAVAQNRISSVQTISGTGANSLAASLLAKEFPTANVYIGIPTWGNHIPIFQHVGLEVSTYSYLNASGLGPNLDALLNTVRTAPSNSIFVLQGCCHNPTGVDLSIQQWKQLASELTRRDHLIIVDIAYQGLGDGLDEDAAGLRALVEAGLELLVCQSFSKNFALYGERCGALHVVSRSSVVAADVKDRLRSMIRHTYSSSPAYGSRLVTIVLSDGEAHDSWAEELGCMRSRLKRNRYSFSTHVAATGVPGEWSGIIKGKGLFSLKRRNFREGSCNQTPEASSERHESNPSNPAIGPQDCMSTDPTHIELGHFVPSIDDGVTFPIDIPPRHTAETDANLCNPLISSPTFVTDAVGRRRWLGPSSTWAYSQQAIRLLRNYVDTAEINGTPASVDAQAFVLDWPSSRESRLQPQEDIPSRDYAIYLTNTVKFHLGQTYHLFDEGSFLAELDEFYNHPTFPDPAQKTPLWLLHFLLVLALGQALLAPVMTGRSPAGGSLVARVLDMLPDTHGLYQDAIRSIELLCCLSLYLQSIDHRNSAYLYIGQGLRIALTQGLHREHDMEDLSINERTRLRNVWWTCYILDRKFSSLMGAPSSVHDSDITVALPAARSRGDRFDALAMHVRITKLLTQVLNTVYNAGDKLDRSALADIKDVLQKTANMLPDLSERFPLRSGRSGSVSRVSATLNLCFHQVSTTPAIHADSHAKSAKCIVLAARPILICLIKDVLVCRHGQHSIAHPIKTVLEAMSRSAQTSLDILSTLQSQHLLETFLPFDLEQAFSSIFTLTMTSALPLNAGSEYNDCAAIATDVLDTMILRGNRVAKFRKNDLEHLQDAIRQVQARFPASTMQSLNNNGRELQHENEVAHVETAFIRADAMETHGTLPYTASTTQETSELFPITAFLEWEPAFLDTPSDRLPHDWLWTDNEASVTGSPGFPIRTLDSVQHKLATIRSSCTMAEKELGTFHACHSPHQPDVALGATQNPPDAPGYDLHKRLEGRHVILIALGGALGTGLLVGTGSALVKAGPAGILIDYSIVDFVVFLVMTALGEMVSFMPSARGFGGYATRFVDPALGFATGYVYFFKYLLATPNQLSALALLMKYWIGDRVSPAVFITVSLFLIILINSIGVRAFGEFEFWLSSLKVIIMIGVIVLLFVLAVGGGPMGDRPGFRYWQDPGAFAEYKASGPTGRLFGLWSAMVTAVYAFSGTELVGVTVGEAKHPRLCMPKAIRLTFYRILFFYITAVFLLGMVSAAASLFVVAIKLAKIEGLDYVVNGCLVVFVFSAANLDLYIASRTLYSIAADGKAPRIFNRTTSHGVPFVTVGLCSSFCGLAYLSTSSGAAKVFGYLTNVVTIFGLLTWVSIFMSHIFFCQQRKAQRIDTAYIPYRAPFGLHGSCMALVFLVVLILIKGAEAFIGSFDARTFVLHGEADLITDVPQETVAEERARFEQAQQQNDDATGATLFWIKAHRTFLAWLF</sequence>
<dbReference type="Pfam" id="PF04082">
    <property type="entry name" value="Fungal_trans"/>
    <property type="match status" value="1"/>
</dbReference>
<dbReference type="SMART" id="SM00906">
    <property type="entry name" value="Fungal_trans"/>
    <property type="match status" value="1"/>
</dbReference>
<dbReference type="GO" id="GO:0030170">
    <property type="term" value="F:pyridoxal phosphate binding"/>
    <property type="evidence" value="ECO:0007669"/>
    <property type="project" value="InterPro"/>
</dbReference>
<dbReference type="Proteomes" id="UP001056012">
    <property type="component" value="Chromosome 7"/>
</dbReference>
<dbReference type="Pfam" id="PF00324">
    <property type="entry name" value="AA_permease"/>
    <property type="match status" value="1"/>
</dbReference>
<name>A0A9Q9DWR0_CURCL</name>
<dbReference type="Pfam" id="PF00155">
    <property type="entry name" value="Aminotran_1_2"/>
    <property type="match status" value="1"/>
</dbReference>
<dbReference type="FunFam" id="1.20.1740.10:FF:000001">
    <property type="entry name" value="Amino acid permease"/>
    <property type="match status" value="1"/>
</dbReference>
<evidence type="ECO:0000256" key="3">
    <source>
        <dbReference type="ARBA" id="ARBA00007441"/>
    </source>
</evidence>
<evidence type="ECO:0000256" key="14">
    <source>
        <dbReference type="SAM" id="Phobius"/>
    </source>
</evidence>
<feature type="transmembrane region" description="Helical" evidence="14">
    <location>
        <begin position="1273"/>
        <end position="1297"/>
    </location>
</feature>
<dbReference type="Gene3D" id="1.20.1740.10">
    <property type="entry name" value="Amino acid/polyamine transporter I"/>
    <property type="match status" value="1"/>
</dbReference>
<keyword evidence="10 14" id="KW-1133">Transmembrane helix</keyword>
<protein>
    <submittedName>
        <fullName evidence="16">Dicarboxylic amino acid permease</fullName>
    </submittedName>
</protein>
<dbReference type="CDD" id="cd12148">
    <property type="entry name" value="fungal_TF_MHR"/>
    <property type="match status" value="1"/>
</dbReference>
<accession>A0A9Q9DWR0</accession>
<dbReference type="InterPro" id="IPR004841">
    <property type="entry name" value="AA-permease/SLC12A_dom"/>
</dbReference>
<dbReference type="InterPro" id="IPR015424">
    <property type="entry name" value="PyrdxlP-dep_Trfase"/>
</dbReference>